<feature type="compositionally biased region" description="Basic and acidic residues" evidence="1">
    <location>
        <begin position="131"/>
        <end position="153"/>
    </location>
</feature>
<feature type="compositionally biased region" description="Basic and acidic residues" evidence="1">
    <location>
        <begin position="178"/>
        <end position="189"/>
    </location>
</feature>
<dbReference type="PANTHER" id="PTHR36380:SF1">
    <property type="entry name" value="OS01G0755100 PROTEIN"/>
    <property type="match status" value="1"/>
</dbReference>
<feature type="region of interest" description="Disordered" evidence="1">
    <location>
        <begin position="245"/>
        <end position="451"/>
    </location>
</feature>
<feature type="compositionally biased region" description="Basic and acidic residues" evidence="1">
    <location>
        <begin position="90"/>
        <end position="108"/>
    </location>
</feature>
<dbReference type="Proteomes" id="UP000467841">
    <property type="component" value="Unassembled WGS sequence"/>
</dbReference>
<dbReference type="PANTHER" id="PTHR36380">
    <property type="entry name" value="BNAA03G58330D PROTEIN"/>
    <property type="match status" value="1"/>
</dbReference>
<reference evidence="2" key="1">
    <citation type="submission" date="2020-01" db="EMBL/GenBank/DDBJ databases">
        <authorList>
            <person name="Mishra B."/>
        </authorList>
    </citation>
    <scope>NUCLEOTIDE SEQUENCE [LARGE SCALE GENOMIC DNA]</scope>
</reference>
<feature type="compositionally biased region" description="Polar residues" evidence="1">
    <location>
        <begin position="272"/>
        <end position="289"/>
    </location>
</feature>
<feature type="region of interest" description="Disordered" evidence="1">
    <location>
        <begin position="78"/>
        <end position="189"/>
    </location>
</feature>
<accession>A0A6D2JTS6</accession>
<dbReference type="EMBL" id="CACVBM020001274">
    <property type="protein sequence ID" value="CAA7042726.1"/>
    <property type="molecule type" value="Genomic_DNA"/>
</dbReference>
<feature type="compositionally biased region" description="Polar residues" evidence="1">
    <location>
        <begin position="164"/>
        <end position="175"/>
    </location>
</feature>
<sequence>MSAPAKRSSKDTQEKDLMLDKDMEKDTWDFKSMTDDDPMDFGFDAPANKKKNAFKLDMGFDLDGDFGNLSSFKMDMPDFDFSSPAKKTPKTKESSDDKSSGNLKEKKNPFTFSYDFDALDDFDLDSSPPKKGSETKTKTKDREETSARRKVDDKSDDLDFGTDLPTTKQAASVANTDVKAKASAEKFSARGKFDMSDDLDFGTDLPITRQAASVENTDVKAKATAEKENLISKTTDTMVVDSSKDLKQAPQESMENFDAVESPQGLRRKASPTRTMCLQPQPVNTSPLKTSCPMVKIDEPCLSDDPAAPSPLHTSETTYTAANRETSPDSHEICRSGTKEDFPRDPEENANDKRASSTNSSYDKSEQAEPNFSSQICSDKIEHQQEEMSTGSQEDIQDHTRRTLCGPDAGHFQTTLSGKVSPGTHLSQTEQVKEQDSSAKLPLAPSHSVPGHIDLKAMQNKDSGIIRSKFFKKTEKPQSHVPESTAIQKEIRPVTRERIGWNMNPTTDKRHDVKDALPGSKTRTCPTELAKMDSETANVNTSSSHEKIIHKDPSKMRYLDPKTITFPAELVKTDSETANVNTSSSSLEKVIHKDHSNAKTVENVAGMMDHLKLQANISSKLDASSLTQKLSKHLSSGAESLQKSKITSLERPKLGNIMSDLRAATQRTIGVNKDRPSSAVQPQVGSSVRKERNTEAPAVKKSPGIHHLSPRDKTQILHCPSSLKRKALDQDADRSLKPQLKRFSMSPRENRNVEEVTHRVAQGKFSSQGGRIDNNTTTELVKESPRTKSHHQMTNMANLEIPITENNDNIEKAEAYTKELDNICNILKKKHEEAKELLVRAVVNNNKLLMLNHPLNEDKISFF</sequence>
<feature type="compositionally biased region" description="Polar residues" evidence="1">
    <location>
        <begin position="356"/>
        <end position="377"/>
    </location>
</feature>
<feature type="compositionally biased region" description="Basic and acidic residues" evidence="1">
    <location>
        <begin position="326"/>
        <end position="355"/>
    </location>
</feature>
<feature type="region of interest" description="Disordered" evidence="1">
    <location>
        <begin position="501"/>
        <end position="524"/>
    </location>
</feature>
<evidence type="ECO:0000313" key="2">
    <source>
        <dbReference type="EMBL" id="CAA7042726.1"/>
    </source>
</evidence>
<dbReference type="AlphaFoldDB" id="A0A6D2JTS6"/>
<name>A0A6D2JTS6_9BRAS</name>
<dbReference type="InterPro" id="IPR038777">
    <property type="entry name" value="At4g18490-like"/>
</dbReference>
<protein>
    <submittedName>
        <fullName evidence="2">Uncharacterized protein</fullName>
    </submittedName>
</protein>
<feature type="compositionally biased region" description="Basic and acidic residues" evidence="1">
    <location>
        <begin position="726"/>
        <end position="736"/>
    </location>
</feature>
<evidence type="ECO:0000256" key="1">
    <source>
        <dbReference type="SAM" id="MobiDB-lite"/>
    </source>
</evidence>
<proteinExistence type="predicted"/>
<gene>
    <name evidence="2" type="ORF">MERR_LOCUS29961</name>
</gene>
<organism evidence="2 3">
    <name type="scientific">Microthlaspi erraticum</name>
    <dbReference type="NCBI Taxonomy" id="1685480"/>
    <lineage>
        <taxon>Eukaryota</taxon>
        <taxon>Viridiplantae</taxon>
        <taxon>Streptophyta</taxon>
        <taxon>Embryophyta</taxon>
        <taxon>Tracheophyta</taxon>
        <taxon>Spermatophyta</taxon>
        <taxon>Magnoliopsida</taxon>
        <taxon>eudicotyledons</taxon>
        <taxon>Gunneridae</taxon>
        <taxon>Pentapetalae</taxon>
        <taxon>rosids</taxon>
        <taxon>malvids</taxon>
        <taxon>Brassicales</taxon>
        <taxon>Brassicaceae</taxon>
        <taxon>Coluteocarpeae</taxon>
        <taxon>Microthlaspi</taxon>
    </lineage>
</organism>
<feature type="region of interest" description="Disordered" evidence="1">
    <location>
        <begin position="1"/>
        <end position="20"/>
    </location>
</feature>
<feature type="compositionally biased region" description="Polar residues" evidence="1">
    <location>
        <begin position="312"/>
        <end position="325"/>
    </location>
</feature>
<feature type="compositionally biased region" description="Basic and acidic residues" evidence="1">
    <location>
        <begin position="8"/>
        <end position="20"/>
    </location>
</feature>
<evidence type="ECO:0000313" key="3">
    <source>
        <dbReference type="Proteomes" id="UP000467841"/>
    </source>
</evidence>
<dbReference type="OrthoDB" id="602706at2759"/>
<keyword evidence="3" id="KW-1185">Reference proteome</keyword>
<feature type="region of interest" description="Disordered" evidence="1">
    <location>
        <begin position="669"/>
        <end position="755"/>
    </location>
</feature>
<feature type="compositionally biased region" description="Polar residues" evidence="1">
    <location>
        <begin position="412"/>
        <end position="430"/>
    </location>
</feature>
<comment type="caution">
    <text evidence="2">The sequence shown here is derived from an EMBL/GenBank/DDBJ whole genome shotgun (WGS) entry which is preliminary data.</text>
</comment>